<dbReference type="InterPro" id="IPR025388">
    <property type="entry name" value="Alginate_export_dom"/>
</dbReference>
<evidence type="ECO:0000259" key="1">
    <source>
        <dbReference type="Pfam" id="PF13372"/>
    </source>
</evidence>
<dbReference type="Gene3D" id="2.40.160.100">
    <property type="match status" value="1"/>
</dbReference>
<evidence type="ECO:0000313" key="2">
    <source>
        <dbReference type="EMBL" id="VAX16687.1"/>
    </source>
</evidence>
<reference evidence="2" key="1">
    <citation type="submission" date="2018-06" db="EMBL/GenBank/DDBJ databases">
        <authorList>
            <person name="Zhirakovskaya E."/>
        </authorList>
    </citation>
    <scope>NUCLEOTIDE SEQUENCE</scope>
</reference>
<dbReference type="EMBL" id="UOGC01000036">
    <property type="protein sequence ID" value="VAX16687.1"/>
    <property type="molecule type" value="Genomic_DNA"/>
</dbReference>
<proteinExistence type="predicted"/>
<dbReference type="SUPFAM" id="SSF56935">
    <property type="entry name" value="Porins"/>
    <property type="match status" value="1"/>
</dbReference>
<dbReference type="AlphaFoldDB" id="A0A3B1CIU9"/>
<feature type="domain" description="Alginate export" evidence="1">
    <location>
        <begin position="26"/>
        <end position="407"/>
    </location>
</feature>
<dbReference type="InterPro" id="IPR053728">
    <property type="entry name" value="Alginate_Permeability_Chnl"/>
</dbReference>
<dbReference type="Pfam" id="PF13372">
    <property type="entry name" value="Alginate_exp"/>
    <property type="match status" value="1"/>
</dbReference>
<name>A0A3B1CIU9_9ZZZZ</name>
<gene>
    <name evidence="2" type="ORF">MNBD_NITROSPINAE01-518</name>
</gene>
<protein>
    <recommendedName>
        <fullName evidence="1">Alginate export domain-containing protein</fullName>
    </recommendedName>
</protein>
<sequence length="418" mass="45076">MRKSVLFSIIGMLVIAMSSQSYAASVDFSGQLRTRPETADNQHFAGTEKAFIGNRVRLSANVQAEDGVSAKITLQDVKKWGDSANTSTSQEEQSVDIFEAYFQVDSIKGSPLSLKIGRQTLVYGDQRLLGNLGWVDQGRTHDAFKAMLNLGNVKLDLFASKVREDVTTKGIADEDSDANIYGAYAVIGITDGVTLDVYALNWRDSSGGVQTKDIWTYGARAAVKVGGLKATAEGVIQSGTWDDRANIDQEAYAVAVKAMYSLGMFAVGGEFVSGSGDDDSTDNKQKTFVFPFHTNHGHYGYMDNFSWGNTTAYAIHAVAKPADNLTLKATYWFFQLTEGKGDWLNVAGTKTLLAAKAGSSEDQAGGELDLTAVYKASKSIKVVGGYSFFDAGDAVSVRGGDDGDSTWGYLMMIFNFKG</sequence>
<organism evidence="2">
    <name type="scientific">hydrothermal vent metagenome</name>
    <dbReference type="NCBI Taxonomy" id="652676"/>
    <lineage>
        <taxon>unclassified sequences</taxon>
        <taxon>metagenomes</taxon>
        <taxon>ecological metagenomes</taxon>
    </lineage>
</organism>
<accession>A0A3B1CIU9</accession>